<sequence length="103" mass="11818">MPSRYAVFSGVSPAAETHGSKSLENLRNKRMTFNKVVTDHIDHFSKEEKSPGLSRIMVSLLKDVRAKVNEPTELRRTEGVHSDLLKFLLNRKREDARRKILNS</sequence>
<reference evidence="1 2" key="1">
    <citation type="journal article" date="2011" name="Science">
        <title>The Selaginella genome identifies genetic changes associated with the evolution of vascular plants.</title>
        <authorList>
            <person name="Banks J.A."/>
            <person name="Nishiyama T."/>
            <person name="Hasebe M."/>
            <person name="Bowman J.L."/>
            <person name="Gribskov M."/>
            <person name="dePamphilis C."/>
            <person name="Albert V.A."/>
            <person name="Aono N."/>
            <person name="Aoyama T."/>
            <person name="Ambrose B.A."/>
            <person name="Ashton N.W."/>
            <person name="Axtell M.J."/>
            <person name="Barker E."/>
            <person name="Barker M.S."/>
            <person name="Bennetzen J.L."/>
            <person name="Bonawitz N.D."/>
            <person name="Chapple C."/>
            <person name="Cheng C."/>
            <person name="Correa L.G."/>
            <person name="Dacre M."/>
            <person name="DeBarry J."/>
            <person name="Dreyer I."/>
            <person name="Elias M."/>
            <person name="Engstrom E.M."/>
            <person name="Estelle M."/>
            <person name="Feng L."/>
            <person name="Finet C."/>
            <person name="Floyd S.K."/>
            <person name="Frommer W.B."/>
            <person name="Fujita T."/>
            <person name="Gramzow L."/>
            <person name="Gutensohn M."/>
            <person name="Harholt J."/>
            <person name="Hattori M."/>
            <person name="Heyl A."/>
            <person name="Hirai T."/>
            <person name="Hiwatashi Y."/>
            <person name="Ishikawa M."/>
            <person name="Iwata M."/>
            <person name="Karol K.G."/>
            <person name="Koehler B."/>
            <person name="Kolukisaoglu U."/>
            <person name="Kubo M."/>
            <person name="Kurata T."/>
            <person name="Lalonde S."/>
            <person name="Li K."/>
            <person name="Li Y."/>
            <person name="Litt A."/>
            <person name="Lyons E."/>
            <person name="Manning G."/>
            <person name="Maruyama T."/>
            <person name="Michael T.P."/>
            <person name="Mikami K."/>
            <person name="Miyazaki S."/>
            <person name="Morinaga S."/>
            <person name="Murata T."/>
            <person name="Mueller-Roeber B."/>
            <person name="Nelson D.R."/>
            <person name="Obara M."/>
            <person name="Oguri Y."/>
            <person name="Olmstead R.G."/>
            <person name="Onodera N."/>
            <person name="Petersen B.L."/>
            <person name="Pils B."/>
            <person name="Prigge M."/>
            <person name="Rensing S.A."/>
            <person name="Riano-Pachon D.M."/>
            <person name="Roberts A.W."/>
            <person name="Sato Y."/>
            <person name="Scheller H.V."/>
            <person name="Schulz B."/>
            <person name="Schulz C."/>
            <person name="Shakirov E.V."/>
            <person name="Shibagaki N."/>
            <person name="Shinohara N."/>
            <person name="Shippen D.E."/>
            <person name="Soerensen I."/>
            <person name="Sotooka R."/>
            <person name="Sugimoto N."/>
            <person name="Sugita M."/>
            <person name="Sumikawa N."/>
            <person name="Tanurdzic M."/>
            <person name="Theissen G."/>
            <person name="Ulvskov P."/>
            <person name="Wakazuki S."/>
            <person name="Weng J.K."/>
            <person name="Willats W.W."/>
            <person name="Wipf D."/>
            <person name="Wolf P.G."/>
            <person name="Yang L."/>
            <person name="Zimmer A.D."/>
            <person name="Zhu Q."/>
            <person name="Mitros T."/>
            <person name="Hellsten U."/>
            <person name="Loque D."/>
            <person name="Otillar R."/>
            <person name="Salamov A."/>
            <person name="Schmutz J."/>
            <person name="Shapiro H."/>
            <person name="Lindquist E."/>
            <person name="Lucas S."/>
            <person name="Rokhsar D."/>
            <person name="Grigoriev I.V."/>
        </authorList>
    </citation>
    <scope>NUCLEOTIDE SEQUENCE [LARGE SCALE GENOMIC DNA]</scope>
</reference>
<accession>D8QPG3</accession>
<keyword evidence="2" id="KW-1185">Reference proteome</keyword>
<proteinExistence type="predicted"/>
<evidence type="ECO:0000313" key="2">
    <source>
        <dbReference type="Proteomes" id="UP000001514"/>
    </source>
</evidence>
<dbReference type="EMBL" id="GL377565">
    <property type="protein sequence ID" value="EFJ38276.1"/>
    <property type="molecule type" value="Genomic_DNA"/>
</dbReference>
<organism evidence="2">
    <name type="scientific">Selaginella moellendorffii</name>
    <name type="common">Spikemoss</name>
    <dbReference type="NCBI Taxonomy" id="88036"/>
    <lineage>
        <taxon>Eukaryota</taxon>
        <taxon>Viridiplantae</taxon>
        <taxon>Streptophyta</taxon>
        <taxon>Embryophyta</taxon>
        <taxon>Tracheophyta</taxon>
        <taxon>Lycopodiopsida</taxon>
        <taxon>Selaginellales</taxon>
        <taxon>Selaginellaceae</taxon>
        <taxon>Selaginella</taxon>
    </lineage>
</organism>
<dbReference type="Proteomes" id="UP000001514">
    <property type="component" value="Unassembled WGS sequence"/>
</dbReference>
<dbReference type="Gramene" id="EFJ38276">
    <property type="protein sequence ID" value="EFJ38276"/>
    <property type="gene ID" value="SELMODRAFT_437229"/>
</dbReference>
<dbReference type="HOGENOM" id="CLU_2268457_0_0_1"/>
<evidence type="ECO:0000313" key="1">
    <source>
        <dbReference type="EMBL" id="EFJ38276.1"/>
    </source>
</evidence>
<protein>
    <submittedName>
        <fullName evidence="1">Uncharacterized protein</fullName>
    </submittedName>
</protein>
<dbReference type="InParanoid" id="D8QPG3"/>
<name>D8QPG3_SELML</name>
<gene>
    <name evidence="1" type="ORF">SELMODRAFT_437229</name>
</gene>
<dbReference type="AlphaFoldDB" id="D8QPG3"/>
<dbReference type="KEGG" id="smo:SELMODRAFT_437229"/>